<proteinExistence type="predicted"/>
<organism evidence="2 3">
    <name type="scientific">Arthrobacter ginsengisoli</name>
    <dbReference type="NCBI Taxonomy" id="1356565"/>
    <lineage>
        <taxon>Bacteria</taxon>
        <taxon>Bacillati</taxon>
        <taxon>Actinomycetota</taxon>
        <taxon>Actinomycetes</taxon>
        <taxon>Micrococcales</taxon>
        <taxon>Micrococcaceae</taxon>
        <taxon>Arthrobacter</taxon>
    </lineage>
</organism>
<dbReference type="InterPro" id="IPR036866">
    <property type="entry name" value="RibonucZ/Hydroxyglut_hydro"/>
</dbReference>
<evidence type="ECO:0000313" key="2">
    <source>
        <dbReference type="EMBL" id="MDR7082746.1"/>
    </source>
</evidence>
<dbReference type="Pfam" id="PF00753">
    <property type="entry name" value="Lactamase_B"/>
    <property type="match status" value="1"/>
</dbReference>
<name>A0ABU1UC43_9MICC</name>
<dbReference type="InterPro" id="IPR050855">
    <property type="entry name" value="NDM-1-like"/>
</dbReference>
<dbReference type="PANTHER" id="PTHR42951:SF4">
    <property type="entry name" value="ACYL-COENZYME A THIOESTERASE MBLAC2"/>
    <property type="match status" value="1"/>
</dbReference>
<gene>
    <name evidence="2" type="ORF">J2X01_002036</name>
</gene>
<dbReference type="SMART" id="SM00849">
    <property type="entry name" value="Lactamase_B"/>
    <property type="match status" value="1"/>
</dbReference>
<dbReference type="Proteomes" id="UP001252243">
    <property type="component" value="Unassembled WGS sequence"/>
</dbReference>
<dbReference type="PANTHER" id="PTHR42951">
    <property type="entry name" value="METALLO-BETA-LACTAMASE DOMAIN-CONTAINING"/>
    <property type="match status" value="1"/>
</dbReference>
<dbReference type="RefSeq" id="WP_310056444.1">
    <property type="nucleotide sequence ID" value="NZ_JAVDVQ010000007.1"/>
</dbReference>
<feature type="domain" description="Metallo-beta-lactamase" evidence="1">
    <location>
        <begin position="48"/>
        <end position="220"/>
    </location>
</feature>
<dbReference type="EMBL" id="JAVDVQ010000007">
    <property type="protein sequence ID" value="MDR7082746.1"/>
    <property type="molecule type" value="Genomic_DNA"/>
</dbReference>
<sequence>MTDLDLDVSWSAGRRRSRRGSAGPPIQVHRAAGNTVLLRQSITDNFEAPFLYLLFGEDRALLLDTGATADVTRFPLRATVDTLMEGWLNGHPKDDYELVVAHSHAHGDHIAGDGQFTGRRHTRVVGHAAEDVAAFFGLDSWPRGRARFDLGGRVLEVIPTPGHHPSAVSIYDGDTGMLLTGDTVYPGRLYVQDVPAFQDSLRTLCDFSTAHPVKAVLGAHIEMSTRPFKDFPLGSSWHPDEASLPMTVRDLQTIRDAAVRLAGRPGAHRFTNFIIWNGPCRREAAVQSVRLLLSTALGR</sequence>
<accession>A0ABU1UC43</accession>
<comment type="caution">
    <text evidence="2">The sequence shown here is derived from an EMBL/GenBank/DDBJ whole genome shotgun (WGS) entry which is preliminary data.</text>
</comment>
<evidence type="ECO:0000259" key="1">
    <source>
        <dbReference type="SMART" id="SM00849"/>
    </source>
</evidence>
<dbReference type="SUPFAM" id="SSF56281">
    <property type="entry name" value="Metallo-hydrolase/oxidoreductase"/>
    <property type="match status" value="1"/>
</dbReference>
<keyword evidence="3" id="KW-1185">Reference proteome</keyword>
<evidence type="ECO:0000313" key="3">
    <source>
        <dbReference type="Proteomes" id="UP001252243"/>
    </source>
</evidence>
<reference evidence="2 3" key="1">
    <citation type="submission" date="2023-07" db="EMBL/GenBank/DDBJ databases">
        <title>Sorghum-associated microbial communities from plants grown in Nebraska, USA.</title>
        <authorList>
            <person name="Schachtman D."/>
        </authorList>
    </citation>
    <scope>NUCLEOTIDE SEQUENCE [LARGE SCALE GENOMIC DNA]</scope>
    <source>
        <strain evidence="2 3">BE167</strain>
    </source>
</reference>
<dbReference type="Gene3D" id="3.60.15.10">
    <property type="entry name" value="Ribonuclease Z/Hydroxyacylglutathione hydrolase-like"/>
    <property type="match status" value="1"/>
</dbReference>
<protein>
    <submittedName>
        <fullName evidence="2">Glyoxylase-like metal-dependent hydrolase (Beta-lactamase superfamily II)</fullName>
    </submittedName>
</protein>
<dbReference type="InterPro" id="IPR001279">
    <property type="entry name" value="Metallo-B-lactamas"/>
</dbReference>